<keyword evidence="1 2" id="KW-0175">Coiled coil</keyword>
<feature type="compositionally biased region" description="Polar residues" evidence="3">
    <location>
        <begin position="1"/>
        <end position="30"/>
    </location>
</feature>
<dbReference type="Ensembl" id="ENSORLT00000038744.1">
    <property type="protein sequence ID" value="ENSORLP00000039849.1"/>
    <property type="gene ID" value="ENSORLG00000009420.2"/>
</dbReference>
<evidence type="ECO:0000256" key="3">
    <source>
        <dbReference type="SAM" id="MobiDB-lite"/>
    </source>
</evidence>
<feature type="domain" description="DUF4200" evidence="4">
    <location>
        <begin position="135"/>
        <end position="252"/>
    </location>
</feature>
<feature type="region of interest" description="Disordered" evidence="3">
    <location>
        <begin position="258"/>
        <end position="320"/>
    </location>
</feature>
<dbReference type="InterPro" id="IPR051147">
    <property type="entry name" value="CFAP_domain-containing"/>
</dbReference>
<evidence type="ECO:0000259" key="4">
    <source>
        <dbReference type="Pfam" id="PF13863"/>
    </source>
</evidence>
<dbReference type="InterPro" id="IPR025252">
    <property type="entry name" value="DUF4200"/>
</dbReference>
<dbReference type="STRING" id="8090.ENSORLP00000039849"/>
<feature type="compositionally biased region" description="Basic and acidic residues" evidence="3">
    <location>
        <begin position="285"/>
        <end position="297"/>
    </location>
</feature>
<dbReference type="Bgee" id="ENSORLG00000009420">
    <property type="expression patterns" value="Expressed in mesonephros and 3 other cell types or tissues"/>
</dbReference>
<feature type="compositionally biased region" description="Basic and acidic residues" evidence="3">
    <location>
        <begin position="258"/>
        <end position="272"/>
    </location>
</feature>
<protein>
    <recommendedName>
        <fullName evidence="4">DUF4200 domain-containing protein</fullName>
    </recommendedName>
</protein>
<accession>A0A3B3I7J5</accession>
<dbReference type="Proteomes" id="UP000001038">
    <property type="component" value="Chromosome 10"/>
</dbReference>
<feature type="region of interest" description="Disordered" evidence="3">
    <location>
        <begin position="467"/>
        <end position="521"/>
    </location>
</feature>
<dbReference type="GO" id="GO:0005856">
    <property type="term" value="C:cytoskeleton"/>
    <property type="evidence" value="ECO:0007669"/>
    <property type="project" value="UniProtKB-ARBA"/>
</dbReference>
<gene>
    <name evidence="5" type="primary">cfap100</name>
</gene>
<feature type="region of interest" description="Disordered" evidence="3">
    <location>
        <begin position="1"/>
        <end position="41"/>
    </location>
</feature>
<feature type="compositionally biased region" description="Basic and acidic residues" evidence="3">
    <location>
        <begin position="467"/>
        <end position="508"/>
    </location>
</feature>
<feature type="coiled-coil region" evidence="2">
    <location>
        <begin position="346"/>
        <end position="398"/>
    </location>
</feature>
<evidence type="ECO:0000256" key="2">
    <source>
        <dbReference type="SAM" id="Coils"/>
    </source>
</evidence>
<dbReference type="PANTHER" id="PTHR21683:SF3">
    <property type="entry name" value="CILIA AND FLAGELLA ASSOCIATED PROTEIN 100"/>
    <property type="match status" value="1"/>
</dbReference>
<reference evidence="5" key="3">
    <citation type="submission" date="2025-09" db="UniProtKB">
        <authorList>
            <consortium name="Ensembl"/>
        </authorList>
    </citation>
    <scope>IDENTIFICATION</scope>
    <source>
        <strain evidence="5">Hd-rR</strain>
    </source>
</reference>
<dbReference type="GeneTree" id="ENSGT00940000153110"/>
<feature type="region of interest" description="Disordered" evidence="3">
    <location>
        <begin position="69"/>
        <end position="114"/>
    </location>
</feature>
<reference evidence="5" key="2">
    <citation type="submission" date="2025-08" db="UniProtKB">
        <authorList>
            <consortium name="Ensembl"/>
        </authorList>
    </citation>
    <scope>IDENTIFICATION</scope>
    <source>
        <strain evidence="5">Hd-rR</strain>
    </source>
</reference>
<evidence type="ECO:0000313" key="5">
    <source>
        <dbReference type="Ensembl" id="ENSORLP00000039849.1"/>
    </source>
</evidence>
<dbReference type="AlphaFoldDB" id="A0A3B3I7J5"/>
<proteinExistence type="predicted"/>
<dbReference type="InParanoid" id="A0A3B3I7J5"/>
<keyword evidence="6" id="KW-1185">Reference proteome</keyword>
<organism evidence="5 6">
    <name type="scientific">Oryzias latipes</name>
    <name type="common">Japanese rice fish</name>
    <name type="synonym">Japanese killifish</name>
    <dbReference type="NCBI Taxonomy" id="8090"/>
    <lineage>
        <taxon>Eukaryota</taxon>
        <taxon>Metazoa</taxon>
        <taxon>Chordata</taxon>
        <taxon>Craniata</taxon>
        <taxon>Vertebrata</taxon>
        <taxon>Euteleostomi</taxon>
        <taxon>Actinopterygii</taxon>
        <taxon>Neopterygii</taxon>
        <taxon>Teleostei</taxon>
        <taxon>Neoteleostei</taxon>
        <taxon>Acanthomorphata</taxon>
        <taxon>Ovalentaria</taxon>
        <taxon>Atherinomorphae</taxon>
        <taxon>Beloniformes</taxon>
        <taxon>Adrianichthyidae</taxon>
        <taxon>Oryziinae</taxon>
        <taxon>Oryzias</taxon>
    </lineage>
</organism>
<dbReference type="PANTHER" id="PTHR21683">
    <property type="entry name" value="COILED-COIL DOMAIN-CONTAINING PROTEIN 42 LIKE-2-LIKE-RELATED"/>
    <property type="match status" value="1"/>
</dbReference>
<evidence type="ECO:0000313" key="6">
    <source>
        <dbReference type="Proteomes" id="UP000001038"/>
    </source>
</evidence>
<dbReference type="Pfam" id="PF13863">
    <property type="entry name" value="DUF4200"/>
    <property type="match status" value="1"/>
</dbReference>
<name>A0A3B3I7J5_ORYLA</name>
<evidence type="ECO:0000256" key="1">
    <source>
        <dbReference type="ARBA" id="ARBA00023054"/>
    </source>
</evidence>
<feature type="compositionally biased region" description="Polar residues" evidence="3">
    <location>
        <begin position="100"/>
        <end position="111"/>
    </location>
</feature>
<reference evidence="5 6" key="1">
    <citation type="journal article" date="2007" name="Nature">
        <title>The medaka draft genome and insights into vertebrate genome evolution.</title>
        <authorList>
            <person name="Kasahara M."/>
            <person name="Naruse K."/>
            <person name="Sasaki S."/>
            <person name="Nakatani Y."/>
            <person name="Qu W."/>
            <person name="Ahsan B."/>
            <person name="Yamada T."/>
            <person name="Nagayasu Y."/>
            <person name="Doi K."/>
            <person name="Kasai Y."/>
            <person name="Jindo T."/>
            <person name="Kobayashi D."/>
            <person name="Shimada A."/>
            <person name="Toyoda A."/>
            <person name="Kuroki Y."/>
            <person name="Fujiyama A."/>
            <person name="Sasaki T."/>
            <person name="Shimizu A."/>
            <person name="Asakawa S."/>
            <person name="Shimizu N."/>
            <person name="Hashimoto S."/>
            <person name="Yang J."/>
            <person name="Lee Y."/>
            <person name="Matsushima K."/>
            <person name="Sugano S."/>
            <person name="Sakaizumi M."/>
            <person name="Narita T."/>
            <person name="Ohishi K."/>
            <person name="Haga S."/>
            <person name="Ohta F."/>
            <person name="Nomoto H."/>
            <person name="Nogata K."/>
            <person name="Morishita T."/>
            <person name="Endo T."/>
            <person name="Shin-I T."/>
            <person name="Takeda H."/>
            <person name="Morishita S."/>
            <person name="Kohara Y."/>
        </authorList>
    </citation>
    <scope>NUCLEOTIDE SEQUENCE [LARGE SCALE GENOMIC DNA]</scope>
    <source>
        <strain evidence="5 6">Hd-rR</strain>
    </source>
</reference>
<sequence>MQLTSDNFMESEIQSAARSQKTGMRRTQPSPYEIPDDSSIIQFSANGRKKQKEEMRKYLALPIGEKTSHTARMRAKLKNELVGDPKEEEEEKEKKRTLKQSKSNMTVPEQTSGKRELKVFPMKRENITKHSKYEFLSMERQKAVLELSLIAKRSEILKMDRTVVKEEKQLRELEKNIERQNQRFEEFLKENERKSVEARTLFEQEDKSKQEKNAEIKKLTAEIGIIKREIFGFEETLMDYKRYKEFLHRLSPPEWQEEQKLKALKAKEPSDKDGEENQEVTLQNDLERKASGSDREASSSAHLSDPSTKDSSDYEDDPELYFTDPQQLLDLMAELTEQNLSLIQDSVRVEEKLEELQHSIEATRREIDEDERQIKVQIDEVKQRMDRERARAAKLQQKVQLHTSLSTEERDAMLDALSEKVAKVHRSCVDDRMTNLSTFEKVANIENCMLSLLEGLESIPGETLESMRKIKESEKRTRQREEKLREQKEKQEERMKRYLERSFSDSKKKSGRKLMPRCMPVPQKVKVKTVERNPAEDEIQEYLFGSEHTN</sequence>
<feature type="coiled-coil region" evidence="2">
    <location>
        <begin position="156"/>
        <end position="229"/>
    </location>
</feature>